<dbReference type="EMBL" id="JAMKFB020000009">
    <property type="protein sequence ID" value="KAL0184208.1"/>
    <property type="molecule type" value="Genomic_DNA"/>
</dbReference>
<protein>
    <submittedName>
        <fullName evidence="1">Uncharacterized protein</fullName>
    </submittedName>
</protein>
<proteinExistence type="predicted"/>
<keyword evidence="2" id="KW-1185">Reference proteome</keyword>
<dbReference type="Proteomes" id="UP001529510">
    <property type="component" value="Unassembled WGS sequence"/>
</dbReference>
<sequence>ISCSQTVFLRLASVTSCLLRTRLTASMKKCRSRWCRGTGTHRRGGLMPFCRLQFA</sequence>
<feature type="non-terminal residue" evidence="1">
    <location>
        <position position="55"/>
    </location>
</feature>
<comment type="caution">
    <text evidence="1">The sequence shown here is derived from an EMBL/GenBank/DDBJ whole genome shotgun (WGS) entry which is preliminary data.</text>
</comment>
<name>A0ABD0QD75_CIRMR</name>
<reference evidence="1 2" key="1">
    <citation type="submission" date="2024-05" db="EMBL/GenBank/DDBJ databases">
        <title>Genome sequencing and assembly of Indian major carp, Cirrhinus mrigala (Hamilton, 1822).</title>
        <authorList>
            <person name="Mohindra V."/>
            <person name="Chowdhury L.M."/>
            <person name="Lal K."/>
            <person name="Jena J.K."/>
        </authorList>
    </citation>
    <scope>NUCLEOTIDE SEQUENCE [LARGE SCALE GENOMIC DNA]</scope>
    <source>
        <strain evidence="1">CM1030</strain>
        <tissue evidence="1">Blood</tissue>
    </source>
</reference>
<gene>
    <name evidence="1" type="ORF">M9458_019904</name>
</gene>
<organism evidence="1 2">
    <name type="scientific">Cirrhinus mrigala</name>
    <name type="common">Mrigala</name>
    <dbReference type="NCBI Taxonomy" id="683832"/>
    <lineage>
        <taxon>Eukaryota</taxon>
        <taxon>Metazoa</taxon>
        <taxon>Chordata</taxon>
        <taxon>Craniata</taxon>
        <taxon>Vertebrata</taxon>
        <taxon>Euteleostomi</taxon>
        <taxon>Actinopterygii</taxon>
        <taxon>Neopterygii</taxon>
        <taxon>Teleostei</taxon>
        <taxon>Ostariophysi</taxon>
        <taxon>Cypriniformes</taxon>
        <taxon>Cyprinidae</taxon>
        <taxon>Labeoninae</taxon>
        <taxon>Labeonini</taxon>
        <taxon>Cirrhinus</taxon>
    </lineage>
</organism>
<dbReference type="AlphaFoldDB" id="A0ABD0QD75"/>
<evidence type="ECO:0000313" key="1">
    <source>
        <dbReference type="EMBL" id="KAL0184208.1"/>
    </source>
</evidence>
<evidence type="ECO:0000313" key="2">
    <source>
        <dbReference type="Proteomes" id="UP001529510"/>
    </source>
</evidence>
<feature type="non-terminal residue" evidence="1">
    <location>
        <position position="1"/>
    </location>
</feature>
<accession>A0ABD0QD75</accession>